<feature type="binding site" evidence="5">
    <location>
        <position position="242"/>
    </location>
    <ligand>
        <name>Mg(2+)</name>
        <dbReference type="ChEBI" id="CHEBI:18420"/>
    </ligand>
</feature>
<dbReference type="GO" id="GO:0046872">
    <property type="term" value="F:metal ion binding"/>
    <property type="evidence" value="ECO:0007669"/>
    <property type="project" value="UniProtKB-KW"/>
</dbReference>
<dbReference type="SUPFAM" id="SSF52540">
    <property type="entry name" value="P-loop containing nucleoside triphosphate hydrolases"/>
    <property type="match status" value="1"/>
</dbReference>
<evidence type="ECO:0000313" key="7">
    <source>
        <dbReference type="Proteomes" id="UP000284706"/>
    </source>
</evidence>
<comment type="caution">
    <text evidence="6">The sequence shown here is derived from an EMBL/GenBank/DDBJ whole genome shotgun (WGS) entry which is preliminary data.</text>
</comment>
<evidence type="ECO:0000256" key="3">
    <source>
        <dbReference type="ARBA" id="ARBA00023224"/>
    </source>
</evidence>
<evidence type="ECO:0000313" key="6">
    <source>
        <dbReference type="EMBL" id="PPR04404.1"/>
    </source>
</evidence>
<dbReference type="GO" id="GO:0003924">
    <property type="term" value="F:GTPase activity"/>
    <property type="evidence" value="ECO:0007669"/>
    <property type="project" value="InterPro"/>
</dbReference>
<proteinExistence type="predicted"/>
<dbReference type="InterPro" id="IPR001019">
    <property type="entry name" value="Gprotein_alpha_su"/>
</dbReference>
<feature type="binding site" evidence="5">
    <location>
        <position position="45"/>
    </location>
    <ligand>
        <name>Mg(2+)</name>
        <dbReference type="ChEBI" id="CHEBI:18420"/>
    </ligand>
</feature>
<dbReference type="GO" id="GO:0005525">
    <property type="term" value="F:GTP binding"/>
    <property type="evidence" value="ECO:0007669"/>
    <property type="project" value="UniProtKB-KW"/>
</dbReference>
<keyword evidence="1 4" id="KW-0547">Nucleotide-binding</keyword>
<keyword evidence="7" id="KW-1185">Reference proteome</keyword>
<feature type="binding site" evidence="4">
    <location>
        <begin position="211"/>
        <end position="212"/>
    </location>
    <ligand>
        <name>GTP</name>
        <dbReference type="ChEBI" id="CHEBI:37565"/>
    </ligand>
</feature>
<accession>A0A409YP46</accession>
<dbReference type="PANTHER" id="PTHR10218">
    <property type="entry name" value="GTP-BINDING PROTEIN ALPHA SUBUNIT"/>
    <property type="match status" value="1"/>
</dbReference>
<dbReference type="PRINTS" id="PR00318">
    <property type="entry name" value="GPROTEINA"/>
</dbReference>
<feature type="binding site" evidence="4">
    <location>
        <begin position="236"/>
        <end position="242"/>
    </location>
    <ligand>
        <name>GTP</name>
        <dbReference type="ChEBI" id="CHEBI:37565"/>
    </ligand>
</feature>
<dbReference type="EMBL" id="NHYE01000630">
    <property type="protein sequence ID" value="PPR04404.1"/>
    <property type="molecule type" value="Genomic_DNA"/>
</dbReference>
<evidence type="ECO:0000256" key="5">
    <source>
        <dbReference type="PIRSR" id="PIRSR601019-2"/>
    </source>
</evidence>
<dbReference type="SUPFAM" id="SSF47895">
    <property type="entry name" value="Transducin (alpha subunit), insertion domain"/>
    <property type="match status" value="1"/>
</dbReference>
<dbReference type="InterPro" id="IPR027417">
    <property type="entry name" value="P-loop_NTPase"/>
</dbReference>
<dbReference type="InterPro" id="IPR011025">
    <property type="entry name" value="GproteinA_insert"/>
</dbReference>
<dbReference type="GO" id="GO:0001664">
    <property type="term" value="F:G protein-coupled receptor binding"/>
    <property type="evidence" value="ECO:0007669"/>
    <property type="project" value="TreeGrafter"/>
</dbReference>
<dbReference type="InParanoid" id="A0A409YP46"/>
<protein>
    <submittedName>
        <fullName evidence="6">Uncharacterized protein</fullName>
    </submittedName>
</protein>
<dbReference type="GO" id="GO:0031683">
    <property type="term" value="F:G-protein beta/gamma-subunit complex binding"/>
    <property type="evidence" value="ECO:0007669"/>
    <property type="project" value="InterPro"/>
</dbReference>
<organism evidence="6 7">
    <name type="scientific">Gymnopilus dilepis</name>
    <dbReference type="NCBI Taxonomy" id="231916"/>
    <lineage>
        <taxon>Eukaryota</taxon>
        <taxon>Fungi</taxon>
        <taxon>Dikarya</taxon>
        <taxon>Basidiomycota</taxon>
        <taxon>Agaricomycotina</taxon>
        <taxon>Agaricomycetes</taxon>
        <taxon>Agaricomycetidae</taxon>
        <taxon>Agaricales</taxon>
        <taxon>Agaricineae</taxon>
        <taxon>Hymenogastraceae</taxon>
        <taxon>Gymnopilus</taxon>
    </lineage>
</organism>
<keyword evidence="3" id="KW-0807">Transducer</keyword>
<dbReference type="OrthoDB" id="5817230at2759"/>
<dbReference type="PROSITE" id="PS51882">
    <property type="entry name" value="G_ALPHA"/>
    <property type="match status" value="1"/>
</dbReference>
<dbReference type="Gene3D" id="1.10.400.10">
    <property type="entry name" value="GI Alpha 1, domain 2-like"/>
    <property type="match status" value="1"/>
</dbReference>
<feature type="binding site" evidence="4">
    <location>
        <begin position="41"/>
        <end position="46"/>
    </location>
    <ligand>
        <name>GTP</name>
        <dbReference type="ChEBI" id="CHEBI:37565"/>
    </ligand>
</feature>
<dbReference type="Gene3D" id="3.40.50.300">
    <property type="entry name" value="P-loop containing nucleotide triphosphate hydrolases"/>
    <property type="match status" value="2"/>
</dbReference>
<dbReference type="STRING" id="231916.A0A409YP46"/>
<reference evidence="6 7" key="1">
    <citation type="journal article" date="2018" name="Evol. Lett.">
        <title>Horizontal gene cluster transfer increased hallucinogenic mushroom diversity.</title>
        <authorList>
            <person name="Reynolds H.T."/>
            <person name="Vijayakumar V."/>
            <person name="Gluck-Thaler E."/>
            <person name="Korotkin H.B."/>
            <person name="Matheny P.B."/>
            <person name="Slot J.C."/>
        </authorList>
    </citation>
    <scope>NUCLEOTIDE SEQUENCE [LARGE SCALE GENOMIC DNA]</scope>
    <source>
        <strain evidence="6 7">SRW20</strain>
    </source>
</reference>
<evidence type="ECO:0000256" key="2">
    <source>
        <dbReference type="ARBA" id="ARBA00023134"/>
    </source>
</evidence>
<evidence type="ECO:0000256" key="4">
    <source>
        <dbReference type="PIRSR" id="PIRSR601019-1"/>
    </source>
</evidence>
<dbReference type="AlphaFoldDB" id="A0A409YP46"/>
<dbReference type="Pfam" id="PF00503">
    <property type="entry name" value="G-alpha"/>
    <property type="match status" value="1"/>
</dbReference>
<keyword evidence="5" id="KW-0479">Metal-binding</keyword>
<dbReference type="SMART" id="SM00275">
    <property type="entry name" value="G_alpha"/>
    <property type="match status" value="1"/>
</dbReference>
<dbReference type="PANTHER" id="PTHR10218:SF360">
    <property type="entry name" value="GUANINE NUCLEOTIDE-BINDING PROTEIN SUBUNIT ALPHA HOMOLOG"/>
    <property type="match status" value="1"/>
</dbReference>
<gene>
    <name evidence="6" type="ORF">CVT26_004229</name>
</gene>
<keyword evidence="2 4" id="KW-0342">GTP-binding</keyword>
<keyword evidence="5" id="KW-0460">Magnesium</keyword>
<evidence type="ECO:0000256" key="1">
    <source>
        <dbReference type="ARBA" id="ARBA00022741"/>
    </source>
</evidence>
<dbReference type="GO" id="GO:0005834">
    <property type="term" value="C:heterotrimeric G-protein complex"/>
    <property type="evidence" value="ECO:0007669"/>
    <property type="project" value="TreeGrafter"/>
</dbReference>
<name>A0A409YP46_9AGAR</name>
<sequence length="357" mass="40748">MSKEEAARINGRIDEEIKKDSARQKDARRREIKVMLLGQAESGKSTLQKQFQLFYASKTLDAERRSWIPVVYYNIIKALRLIFAELDYEMTTHSMAGPMESHEVREELNSLRVRLLPLLALENTLASELSGGVSLAGGRTGAYVRLGWQNILSSTLSIPSDTRRPELENRARETTLLVARTLALAVDDIDALWLHEAIQFYIKQRKIRLEDSSSYFLRHIQRIAEPEYIPSNDDILNVRLQTLGVMEHTFPITITGKTYDWKLYDVGGAIDILRSKLDAGIKVRKYITSFGERANNFETVSDYFRSHFIQAHRRKGFPNRPLYVHFTAMLDTSAMQSIISNVAEGIMRKHIAEAGLA</sequence>
<dbReference type="Proteomes" id="UP000284706">
    <property type="component" value="Unassembled WGS sequence"/>
</dbReference>
<dbReference type="GO" id="GO:0007188">
    <property type="term" value="P:adenylate cyclase-modulating G protein-coupled receptor signaling pathway"/>
    <property type="evidence" value="ECO:0007669"/>
    <property type="project" value="TreeGrafter"/>
</dbReference>
<dbReference type="GO" id="GO:0005737">
    <property type="term" value="C:cytoplasm"/>
    <property type="evidence" value="ECO:0007669"/>
    <property type="project" value="TreeGrafter"/>
</dbReference>